<dbReference type="STRING" id="425264.A0A3G2S4X7"/>
<evidence type="ECO:0000256" key="1">
    <source>
        <dbReference type="RuleBase" id="RU362006"/>
    </source>
</evidence>
<dbReference type="OrthoDB" id="434647at2759"/>
<dbReference type="VEuPathDB" id="FungiDB:DNF11_2203"/>
<reference evidence="3 4" key="1">
    <citation type="submission" date="2018-10" db="EMBL/GenBank/DDBJ databases">
        <title>Complete genome sequence of Malassezia restricta CBS 7877.</title>
        <authorList>
            <person name="Morand S.C."/>
            <person name="Bertignac M."/>
            <person name="Iltis A."/>
            <person name="Kolder I."/>
            <person name="Pirovano W."/>
            <person name="Jourdain R."/>
            <person name="Clavaud C."/>
        </authorList>
    </citation>
    <scope>NUCLEOTIDE SEQUENCE [LARGE SCALE GENOMIC DNA]</scope>
    <source>
        <strain evidence="3 4">CBS 7877</strain>
    </source>
</reference>
<dbReference type="Pfam" id="PF03134">
    <property type="entry name" value="TB2_DP1_HVA22"/>
    <property type="match status" value="1"/>
</dbReference>
<dbReference type="AlphaFoldDB" id="A0A3G2S4X7"/>
<comment type="caution">
    <text evidence="1">Lacks conserved residue(s) required for the propagation of feature annotation.</text>
</comment>
<evidence type="ECO:0000256" key="2">
    <source>
        <dbReference type="SAM" id="MobiDB-lite"/>
    </source>
</evidence>
<proteinExistence type="inferred from homology"/>
<accession>A0A3G2S4X7</accession>
<gene>
    <name evidence="3" type="primary">HVA22I</name>
    <name evidence="3" type="ORF">DNF11_2203</name>
</gene>
<dbReference type="Proteomes" id="UP000269793">
    <property type="component" value="Chromosome IV"/>
</dbReference>
<feature type="transmembrane region" description="Helical" evidence="1">
    <location>
        <begin position="65"/>
        <end position="85"/>
    </location>
</feature>
<dbReference type="PANTHER" id="PTHR12300:SF177">
    <property type="entry name" value="PROTEIN YOP1"/>
    <property type="match status" value="1"/>
</dbReference>
<evidence type="ECO:0000313" key="4">
    <source>
        <dbReference type="Proteomes" id="UP000269793"/>
    </source>
</evidence>
<sequence length="250" mass="27880">MSTLLVTYTLTTCVAYLYPLYASYKALSATSRRGSTPGAYQWHAGADKEEAQAAATELSELETWTMYWCIVSLFWLVDAWIGWMFQWVSLYAHARLLFMCWLALPQTHGASILYKHYLAPFLAQHEGDIEGLLDMGRTRMVATLSKTFQVIVAIVMSEFRPDPEPEPAPEGAADDAPLPPPASDHASEEPPDYSAVAERQSDDVPPILPSAPQAVNWLAQLAHTSVLPENNTEPAPDQATKQKLFRRLRK</sequence>
<dbReference type="EMBL" id="CP033151">
    <property type="protein sequence ID" value="AYO43153.1"/>
    <property type="molecule type" value="Genomic_DNA"/>
</dbReference>
<dbReference type="InterPro" id="IPR004345">
    <property type="entry name" value="TB2_DP1_HVA22"/>
</dbReference>
<keyword evidence="1" id="KW-0472">Membrane</keyword>
<dbReference type="GO" id="GO:0016020">
    <property type="term" value="C:membrane"/>
    <property type="evidence" value="ECO:0007669"/>
    <property type="project" value="UniProtKB-SubCell"/>
</dbReference>
<comment type="subcellular location">
    <subcellularLocation>
        <location evidence="1">Membrane</location>
        <topology evidence="1">Multi-pass membrane protein</topology>
    </subcellularLocation>
</comment>
<feature type="region of interest" description="Disordered" evidence="2">
    <location>
        <begin position="161"/>
        <end position="211"/>
    </location>
</feature>
<comment type="similarity">
    <text evidence="1">Belongs to the DP1 family.</text>
</comment>
<evidence type="ECO:0000313" key="3">
    <source>
        <dbReference type="EMBL" id="AYO43153.1"/>
    </source>
</evidence>
<feature type="region of interest" description="Disordered" evidence="2">
    <location>
        <begin position="227"/>
        <end position="250"/>
    </location>
</feature>
<dbReference type="PANTHER" id="PTHR12300">
    <property type="entry name" value="HVA22-LIKE PROTEINS"/>
    <property type="match status" value="1"/>
</dbReference>
<keyword evidence="1" id="KW-0812">Transmembrane</keyword>
<name>A0A3G2S4X7_MALR7</name>
<protein>
    <recommendedName>
        <fullName evidence="1">Protein YOP1</fullName>
    </recommendedName>
</protein>
<keyword evidence="4" id="KW-1185">Reference proteome</keyword>
<keyword evidence="1" id="KW-1133">Transmembrane helix</keyword>
<organism evidence="3 4">
    <name type="scientific">Malassezia restricta (strain ATCC 96810 / NBRC 103918 / CBS 7877)</name>
    <name type="common">Seborrheic dermatitis infection agent</name>
    <dbReference type="NCBI Taxonomy" id="425264"/>
    <lineage>
        <taxon>Eukaryota</taxon>
        <taxon>Fungi</taxon>
        <taxon>Dikarya</taxon>
        <taxon>Basidiomycota</taxon>
        <taxon>Ustilaginomycotina</taxon>
        <taxon>Malasseziomycetes</taxon>
        <taxon>Malasseziales</taxon>
        <taxon>Malasseziaceae</taxon>
        <taxon>Malassezia</taxon>
    </lineage>
</organism>